<proteinExistence type="predicted"/>
<dbReference type="AlphaFoldDB" id="A0A9W9FCK6"/>
<sequence>MKSSSALYFVLAATASAGSFKIQARSDEPATLALSNDLTRSYGSARVATDGLPHSIGVLFASTPINGGGGQFKASSAQLTVAPSGVTCVLENDGETIATLTEEATYADLDGNPDKAIPIDLSGGRITCTV</sequence>
<organism evidence="1 2">
    <name type="scientific">Penicillium angulare</name>
    <dbReference type="NCBI Taxonomy" id="116970"/>
    <lineage>
        <taxon>Eukaryota</taxon>
        <taxon>Fungi</taxon>
        <taxon>Dikarya</taxon>
        <taxon>Ascomycota</taxon>
        <taxon>Pezizomycotina</taxon>
        <taxon>Eurotiomycetes</taxon>
        <taxon>Eurotiomycetidae</taxon>
        <taxon>Eurotiales</taxon>
        <taxon>Aspergillaceae</taxon>
        <taxon>Penicillium</taxon>
    </lineage>
</organism>
<keyword evidence="2" id="KW-1185">Reference proteome</keyword>
<reference evidence="1" key="1">
    <citation type="submission" date="2022-11" db="EMBL/GenBank/DDBJ databases">
        <authorList>
            <person name="Petersen C."/>
        </authorList>
    </citation>
    <scope>NUCLEOTIDE SEQUENCE</scope>
    <source>
        <strain evidence="1">IBT 30069</strain>
    </source>
</reference>
<evidence type="ECO:0000313" key="1">
    <source>
        <dbReference type="EMBL" id="KAJ5097743.1"/>
    </source>
</evidence>
<dbReference type="Proteomes" id="UP001149165">
    <property type="component" value="Unassembled WGS sequence"/>
</dbReference>
<dbReference type="OrthoDB" id="3497702at2759"/>
<evidence type="ECO:0000313" key="2">
    <source>
        <dbReference type="Proteomes" id="UP001149165"/>
    </source>
</evidence>
<dbReference type="EMBL" id="JAPQKH010000005">
    <property type="protein sequence ID" value="KAJ5097743.1"/>
    <property type="molecule type" value="Genomic_DNA"/>
</dbReference>
<accession>A0A9W9FCK6</accession>
<protein>
    <submittedName>
        <fullName evidence="1">Uncharacterized protein</fullName>
    </submittedName>
</protein>
<name>A0A9W9FCK6_9EURO</name>
<reference evidence="1" key="2">
    <citation type="journal article" date="2023" name="IMA Fungus">
        <title>Comparative genomic study of the Penicillium genus elucidates a diverse pangenome and 15 lateral gene transfer events.</title>
        <authorList>
            <person name="Petersen C."/>
            <person name="Sorensen T."/>
            <person name="Nielsen M.R."/>
            <person name="Sondergaard T.E."/>
            <person name="Sorensen J.L."/>
            <person name="Fitzpatrick D.A."/>
            <person name="Frisvad J.C."/>
            <person name="Nielsen K.L."/>
        </authorList>
    </citation>
    <scope>NUCLEOTIDE SEQUENCE</scope>
    <source>
        <strain evidence="1">IBT 30069</strain>
    </source>
</reference>
<gene>
    <name evidence="1" type="ORF">N7456_008464</name>
</gene>
<comment type="caution">
    <text evidence="1">The sequence shown here is derived from an EMBL/GenBank/DDBJ whole genome shotgun (WGS) entry which is preliminary data.</text>
</comment>